<evidence type="ECO:0000313" key="1">
    <source>
        <dbReference type="EMBL" id="HGK53438.1"/>
    </source>
</evidence>
<sequence>MEIITPEKLSELSEKWLETKYNLYDIINYKKFNSIFTELGFDPDKPIREQEPNPLPDRKALDDIIFDALGLTEEERKEVYYAVAELVKNRLEKARSV</sequence>
<proteinExistence type="predicted"/>
<accession>A0A7V3ZSQ4</accession>
<protein>
    <submittedName>
        <fullName evidence="1">Uncharacterized protein</fullName>
    </submittedName>
</protein>
<reference evidence="1" key="1">
    <citation type="journal article" date="2020" name="mSystems">
        <title>Genome- and Community-Level Interaction Insights into Carbon Utilization and Element Cycling Functions of Hydrothermarchaeota in Hydrothermal Sediment.</title>
        <authorList>
            <person name="Zhou Z."/>
            <person name="Liu Y."/>
            <person name="Xu W."/>
            <person name="Pan J."/>
            <person name="Luo Z.H."/>
            <person name="Li M."/>
        </authorList>
    </citation>
    <scope>NUCLEOTIDE SEQUENCE [LARGE SCALE GENOMIC DNA]</scope>
    <source>
        <strain evidence="1">SpSt-695</strain>
    </source>
</reference>
<comment type="caution">
    <text evidence="1">The sequence shown here is derived from an EMBL/GenBank/DDBJ whole genome shotgun (WGS) entry which is preliminary data.</text>
</comment>
<name>A0A7V3ZSQ4_UNCW3</name>
<gene>
    <name evidence="1" type="ORF">ENU72_00230</name>
</gene>
<organism evidence="1">
    <name type="scientific">candidate division WOR-3 bacterium</name>
    <dbReference type="NCBI Taxonomy" id="2052148"/>
    <lineage>
        <taxon>Bacteria</taxon>
        <taxon>Bacteria division WOR-3</taxon>
    </lineage>
</organism>
<dbReference type="EMBL" id="DTDP01000009">
    <property type="protein sequence ID" value="HGK53438.1"/>
    <property type="molecule type" value="Genomic_DNA"/>
</dbReference>
<dbReference type="AlphaFoldDB" id="A0A7V3ZSQ4"/>